<comment type="caution">
    <text evidence="9">The sequence shown here is derived from an EMBL/GenBank/DDBJ whole genome shotgun (WGS) entry which is preliminary data.</text>
</comment>
<keyword evidence="6" id="KW-0539">Nucleus</keyword>
<dbReference type="SUPFAM" id="SSF57701">
    <property type="entry name" value="Zn2/Cys6 DNA-binding domain"/>
    <property type="match status" value="1"/>
</dbReference>
<evidence type="ECO:0000256" key="4">
    <source>
        <dbReference type="ARBA" id="ARBA00023125"/>
    </source>
</evidence>
<dbReference type="GO" id="GO:0006351">
    <property type="term" value="P:DNA-templated transcription"/>
    <property type="evidence" value="ECO:0007669"/>
    <property type="project" value="InterPro"/>
</dbReference>
<dbReference type="Proteomes" id="UP000320707">
    <property type="component" value="Unassembled WGS sequence"/>
</dbReference>
<keyword evidence="4" id="KW-0238">DNA-binding</keyword>
<dbReference type="PROSITE" id="PS50048">
    <property type="entry name" value="ZN2_CY6_FUNGAL_2"/>
    <property type="match status" value="1"/>
</dbReference>
<gene>
    <name evidence="9" type="ORF">Focb16_v009949</name>
</gene>
<dbReference type="CDD" id="cd00067">
    <property type="entry name" value="GAL4"/>
    <property type="match status" value="1"/>
</dbReference>
<dbReference type="EMBL" id="SRMI01000007">
    <property type="protein sequence ID" value="TVY66843.1"/>
    <property type="molecule type" value="Genomic_DNA"/>
</dbReference>
<evidence type="ECO:0000313" key="10">
    <source>
        <dbReference type="Proteomes" id="UP000320707"/>
    </source>
</evidence>
<feature type="region of interest" description="Disordered" evidence="7">
    <location>
        <begin position="50"/>
        <end position="175"/>
    </location>
</feature>
<dbReference type="PANTHER" id="PTHR47171">
    <property type="entry name" value="FARA-RELATED"/>
    <property type="match status" value="1"/>
</dbReference>
<organism evidence="9 10">
    <name type="scientific">Fusarium oxysporum f. sp. cubense</name>
    <dbReference type="NCBI Taxonomy" id="61366"/>
    <lineage>
        <taxon>Eukaryota</taxon>
        <taxon>Fungi</taxon>
        <taxon>Dikarya</taxon>
        <taxon>Ascomycota</taxon>
        <taxon>Pezizomycotina</taxon>
        <taxon>Sordariomycetes</taxon>
        <taxon>Hypocreomycetidae</taxon>
        <taxon>Hypocreales</taxon>
        <taxon>Nectriaceae</taxon>
        <taxon>Fusarium</taxon>
        <taxon>Fusarium oxysporum species complex</taxon>
    </lineage>
</organism>
<dbReference type="GO" id="GO:0003677">
    <property type="term" value="F:DNA binding"/>
    <property type="evidence" value="ECO:0007669"/>
    <property type="project" value="UniProtKB-KW"/>
</dbReference>
<dbReference type="Pfam" id="PF04082">
    <property type="entry name" value="Fungal_trans"/>
    <property type="match status" value="1"/>
</dbReference>
<accession>A0A559L282</accession>
<dbReference type="AlphaFoldDB" id="A0A559L282"/>
<dbReference type="InterPro" id="IPR001138">
    <property type="entry name" value="Zn2Cys6_DnaBD"/>
</dbReference>
<keyword evidence="1" id="KW-0479">Metal-binding</keyword>
<keyword evidence="2" id="KW-0862">Zinc</keyword>
<sequence>MKPNRRSRARQACRACNARRVRCNVVEIQPCSNCLDHDVPCELRESMRGRHRKKAATETSHSPNDVSTINIPPTQQHHQRLEPENSSRPSPRAAVPSPQSVGQSVGSTERADEASSSEADERDTETDYAISWEIPGYRQQSSPQQQQGRHQQREQQQNNNSQGAQSHNRPDDDETIFLGESTSIAYLHVAKPSPATLSTPDQSFVYRVPQSSNPEENLTTEWESERKRARLGLLQLEGAFSFLVKPAMDKVLKAYFQWFHICFPIVDEPDIWDQYQNGVISPILLQAMLFIGVMHCSEQDLHQVGLGSRQRAKFILYNRAKDLYDAEAEPRSLIVTQSVFLMSFWRAGALLQKDTRHWLAVAVSQAQTKGLHRARASRDTSDKVYHLRKRLWWSIYIRERQCAAALGLPNRLRDEDCDVEPLSKDDFQHAFDPSLSSRVDECIAYMIGMTDLSRMLGRIIHCDFLPSKSMSSSERQELKASLTEWRASLPACMQLSADGTRTTGPGFLTSMLHLAYNNLLILLFRSSCGSLGDPNKGSESDGQIAIQAAACNAPIIENMITENQMCHGQIHVITNIFNTLCVHTLHFRILEGGRRFIAENRAKTCLLSLQELQKTWEFKNWILQLFFQYLDRSTALRLRIEDCNGDPTAPEPQPAASLPKEPRPGHHAPQSQCESQGDLLCLDTDRSHDVSWPIEVENVGEFLQTQIEDRFVNGDGGAMDWYMADLFNHALPP</sequence>
<evidence type="ECO:0000256" key="5">
    <source>
        <dbReference type="ARBA" id="ARBA00023163"/>
    </source>
</evidence>
<dbReference type="SMART" id="SM00906">
    <property type="entry name" value="Fungal_trans"/>
    <property type="match status" value="1"/>
</dbReference>
<keyword evidence="5" id="KW-0804">Transcription</keyword>
<evidence type="ECO:0000256" key="7">
    <source>
        <dbReference type="SAM" id="MobiDB-lite"/>
    </source>
</evidence>
<dbReference type="Gene3D" id="4.10.240.10">
    <property type="entry name" value="Zn(2)-C6 fungal-type DNA-binding domain"/>
    <property type="match status" value="1"/>
</dbReference>
<dbReference type="InterPro" id="IPR007219">
    <property type="entry name" value="XnlR_reg_dom"/>
</dbReference>
<evidence type="ECO:0000313" key="9">
    <source>
        <dbReference type="EMBL" id="TVY66843.1"/>
    </source>
</evidence>
<keyword evidence="3" id="KW-0805">Transcription regulation</keyword>
<feature type="region of interest" description="Disordered" evidence="7">
    <location>
        <begin position="643"/>
        <end position="673"/>
    </location>
</feature>
<evidence type="ECO:0000256" key="3">
    <source>
        <dbReference type="ARBA" id="ARBA00023015"/>
    </source>
</evidence>
<feature type="domain" description="Zn(2)-C6 fungal-type" evidence="8">
    <location>
        <begin position="12"/>
        <end position="43"/>
    </location>
</feature>
<dbReference type="GO" id="GO:0008270">
    <property type="term" value="F:zinc ion binding"/>
    <property type="evidence" value="ECO:0007669"/>
    <property type="project" value="InterPro"/>
</dbReference>
<feature type="compositionally biased region" description="Polar residues" evidence="7">
    <location>
        <begin position="57"/>
        <end position="76"/>
    </location>
</feature>
<dbReference type="PANTHER" id="PTHR47171:SF1">
    <property type="entry name" value="ZN(II)2CYS6 TRANSCRIPTION FACTOR (EUROFUNG)"/>
    <property type="match status" value="1"/>
</dbReference>
<evidence type="ECO:0000256" key="6">
    <source>
        <dbReference type="ARBA" id="ARBA00023242"/>
    </source>
</evidence>
<dbReference type="GO" id="GO:0000981">
    <property type="term" value="F:DNA-binding transcription factor activity, RNA polymerase II-specific"/>
    <property type="evidence" value="ECO:0007669"/>
    <property type="project" value="InterPro"/>
</dbReference>
<dbReference type="SMART" id="SM00066">
    <property type="entry name" value="GAL4"/>
    <property type="match status" value="1"/>
</dbReference>
<feature type="compositionally biased region" description="Low complexity" evidence="7">
    <location>
        <begin position="86"/>
        <end position="101"/>
    </location>
</feature>
<reference evidence="9 10" key="1">
    <citation type="journal article" date="2019" name="Microbiol. Resour. Announc.">
        <title>High-quality draft genome sequence of Fusarium oxysporum f. sp. cubense strain 160527, a causal agent of Panama disease.</title>
        <authorList>
            <person name="Asai S."/>
            <person name="Ayukawa Y."/>
            <person name="Gan P."/>
            <person name="Masuda S."/>
            <person name="Komatsu K."/>
            <person name="Shirasu K."/>
            <person name="Arie T."/>
        </authorList>
    </citation>
    <scope>NUCLEOTIDE SEQUENCE [LARGE SCALE GENOMIC DNA]</scope>
    <source>
        <strain evidence="9 10">160527</strain>
    </source>
</reference>
<proteinExistence type="predicted"/>
<dbReference type="CDD" id="cd12148">
    <property type="entry name" value="fungal_TF_MHR"/>
    <property type="match status" value="1"/>
</dbReference>
<evidence type="ECO:0000256" key="2">
    <source>
        <dbReference type="ARBA" id="ARBA00022833"/>
    </source>
</evidence>
<dbReference type="Pfam" id="PF00172">
    <property type="entry name" value="Zn_clus"/>
    <property type="match status" value="1"/>
</dbReference>
<dbReference type="InterPro" id="IPR036864">
    <property type="entry name" value="Zn2-C6_fun-type_DNA-bd_sf"/>
</dbReference>
<evidence type="ECO:0000256" key="1">
    <source>
        <dbReference type="ARBA" id="ARBA00022723"/>
    </source>
</evidence>
<dbReference type="InterPro" id="IPR052073">
    <property type="entry name" value="Amide_Lactam_Regulators"/>
</dbReference>
<feature type="compositionally biased region" description="Low complexity" evidence="7">
    <location>
        <begin position="138"/>
        <end position="167"/>
    </location>
</feature>
<evidence type="ECO:0000259" key="8">
    <source>
        <dbReference type="PROSITE" id="PS50048"/>
    </source>
</evidence>
<name>A0A559L282_FUSOC</name>
<protein>
    <submittedName>
        <fullName evidence="9">Cutinase transcription factor 1 alpha</fullName>
    </submittedName>
</protein>